<keyword evidence="3" id="KW-0677">Repeat</keyword>
<name>U5ETJ9_9DIPT</name>
<dbReference type="Pfam" id="PF00400">
    <property type="entry name" value="WD40"/>
    <property type="match status" value="1"/>
</dbReference>
<feature type="domain" description="Anaphase-promoting complex subunit 4-like WD40" evidence="5">
    <location>
        <begin position="23"/>
        <end position="101"/>
    </location>
</feature>
<keyword evidence="2 4" id="KW-0853">WD repeat</keyword>
<dbReference type="PROSITE" id="PS50082">
    <property type="entry name" value="WD_REPEATS_2"/>
    <property type="match status" value="1"/>
</dbReference>
<dbReference type="InterPro" id="IPR015943">
    <property type="entry name" value="WD40/YVTN_repeat-like_dom_sf"/>
</dbReference>
<feature type="non-terminal residue" evidence="6">
    <location>
        <position position="1"/>
    </location>
</feature>
<dbReference type="InterPro" id="IPR001680">
    <property type="entry name" value="WD40_rpt"/>
</dbReference>
<dbReference type="EMBL" id="GANO01002749">
    <property type="protein sequence ID" value="JAB57122.1"/>
    <property type="molecule type" value="mRNA"/>
</dbReference>
<dbReference type="SUPFAM" id="SSF50978">
    <property type="entry name" value="WD40 repeat-like"/>
    <property type="match status" value="1"/>
</dbReference>
<sequence>SCEIATSSTYGLHLSASNCGSKIAIGTSNKEVQIYNLTGNSLQNISKSNNNFFMKSESPLCGLKFFHTDPNLLAIGNVDGDVSLYDVRSTELIHTFNDTSEGYKKSLTCFDINSNDRVLCASTDVQCKGDSFLLFFDIRERQYLGSYWECHSDDITRIKFHPDNPDTLVSGSVDGLINVFDISKETEDDSIKYCFNMEGCVENLNWHKGNKNKDILACITTTNDLQIFDVKQQDLEIQFDRQAVTDSMLRKSAIDCNLINTHNNENGEVILLASSNYNNGECIRSFNLTNNRLIPAGNFLNNKQIIRASLFLEKENKFVTTGENGFLTLWKQQENNDSFDTTFSSKLKLKVDIKSHRSKPY</sequence>
<dbReference type="InterPro" id="IPR024977">
    <property type="entry name" value="Apc4-like_WD40_dom"/>
</dbReference>
<dbReference type="PANTHER" id="PTHR22889">
    <property type="entry name" value="WD REPEAT-CONTAINING PROTEIN 89"/>
    <property type="match status" value="1"/>
</dbReference>
<dbReference type="AlphaFoldDB" id="U5ETJ9"/>
<dbReference type="InterPro" id="IPR039328">
    <property type="entry name" value="WDR89"/>
</dbReference>
<protein>
    <recommendedName>
        <fullName evidence="1">WD repeat-containing protein 89</fullName>
    </recommendedName>
</protein>
<evidence type="ECO:0000259" key="5">
    <source>
        <dbReference type="Pfam" id="PF12894"/>
    </source>
</evidence>
<dbReference type="SMART" id="SM00320">
    <property type="entry name" value="WD40"/>
    <property type="match status" value="4"/>
</dbReference>
<reference evidence="6" key="1">
    <citation type="journal article" date="2014" name="Insect Biochem. Mol. Biol.">
        <title>An insight into the sialome of the frog biting fly, Corethrella appendiculata.</title>
        <authorList>
            <person name="Ribeiro J.M.C."/>
            <person name="Chagas A.C."/>
            <person name="Pham V.M."/>
            <person name="Lounibos L.P."/>
            <person name="Calvo E."/>
        </authorList>
    </citation>
    <scope>NUCLEOTIDE SEQUENCE</scope>
    <source>
        <tissue evidence="6">Salivary glands</tissue>
    </source>
</reference>
<dbReference type="PANTHER" id="PTHR22889:SF0">
    <property type="entry name" value="WD REPEAT-CONTAINING PROTEIN 89"/>
    <property type="match status" value="1"/>
</dbReference>
<accession>U5ETJ9</accession>
<evidence type="ECO:0000256" key="2">
    <source>
        <dbReference type="ARBA" id="ARBA00022574"/>
    </source>
</evidence>
<feature type="repeat" description="WD" evidence="4">
    <location>
        <begin position="148"/>
        <end position="190"/>
    </location>
</feature>
<organism evidence="6">
    <name type="scientific">Corethrella appendiculata</name>
    <dbReference type="NCBI Taxonomy" id="1370023"/>
    <lineage>
        <taxon>Eukaryota</taxon>
        <taxon>Metazoa</taxon>
        <taxon>Ecdysozoa</taxon>
        <taxon>Arthropoda</taxon>
        <taxon>Hexapoda</taxon>
        <taxon>Insecta</taxon>
        <taxon>Pterygota</taxon>
        <taxon>Neoptera</taxon>
        <taxon>Endopterygota</taxon>
        <taxon>Diptera</taxon>
        <taxon>Nematocera</taxon>
        <taxon>Culicoidea</taxon>
        <taxon>Chaoboridae</taxon>
        <taxon>Corethrella</taxon>
    </lineage>
</organism>
<evidence type="ECO:0000256" key="1">
    <source>
        <dbReference type="ARBA" id="ARBA00021125"/>
    </source>
</evidence>
<proteinExistence type="evidence at transcript level"/>
<dbReference type="Pfam" id="PF12894">
    <property type="entry name" value="ANAPC4_WD40"/>
    <property type="match status" value="1"/>
</dbReference>
<evidence type="ECO:0000256" key="4">
    <source>
        <dbReference type="PROSITE-ProRule" id="PRU00221"/>
    </source>
</evidence>
<evidence type="ECO:0000256" key="3">
    <source>
        <dbReference type="ARBA" id="ARBA00022737"/>
    </source>
</evidence>
<evidence type="ECO:0000313" key="6">
    <source>
        <dbReference type="EMBL" id="JAB57122.1"/>
    </source>
</evidence>
<dbReference type="InterPro" id="IPR036322">
    <property type="entry name" value="WD40_repeat_dom_sf"/>
</dbReference>
<dbReference type="Gene3D" id="2.130.10.10">
    <property type="entry name" value="YVTN repeat-like/Quinoprotein amine dehydrogenase"/>
    <property type="match status" value="2"/>
</dbReference>